<feature type="domain" description="YrdC-like" evidence="12">
    <location>
        <begin position="1"/>
        <end position="179"/>
    </location>
</feature>
<sequence>MEIVAARAHLRSGGLLVYPTDTLWGLGCAALDGAAVARLLRLKKRSSDGLSVMVGSRDELWALGERSPAAEALAARWLPGPLTLVLPAACALPEGVGRDGTIGLRVPDHPVALALAVGLPLVTTSANRHGAPPAATLAEARAALGSVARYLDGVSPQGKPSTVVRVTADGCEVLRAGAISEAELEVSFGG</sequence>
<dbReference type="Pfam" id="PF01300">
    <property type="entry name" value="Sua5_yciO_yrdC"/>
    <property type="match status" value="1"/>
</dbReference>
<evidence type="ECO:0000256" key="1">
    <source>
        <dbReference type="ARBA" id="ARBA00004496"/>
    </source>
</evidence>
<dbReference type="SUPFAM" id="SSF55821">
    <property type="entry name" value="YrdC/RibB"/>
    <property type="match status" value="1"/>
</dbReference>
<keyword evidence="6" id="KW-0819">tRNA processing</keyword>
<name>A0A7C8DDW6_9ARCH</name>
<dbReference type="InterPro" id="IPR050156">
    <property type="entry name" value="TC-AMP_synthase_SUA5"/>
</dbReference>
<evidence type="ECO:0000256" key="9">
    <source>
        <dbReference type="ARBA" id="ARBA00022840"/>
    </source>
</evidence>
<dbReference type="Gene3D" id="3.90.870.10">
    <property type="entry name" value="DHBP synthase"/>
    <property type="match status" value="1"/>
</dbReference>
<evidence type="ECO:0000256" key="5">
    <source>
        <dbReference type="ARBA" id="ARBA00022679"/>
    </source>
</evidence>
<dbReference type="PANTHER" id="PTHR17490:SF16">
    <property type="entry name" value="THREONYLCARBAMOYL-AMP SYNTHASE"/>
    <property type="match status" value="1"/>
</dbReference>
<comment type="subcellular location">
    <subcellularLocation>
        <location evidence="1">Cytoplasm</location>
    </subcellularLocation>
</comment>
<dbReference type="EC" id="2.7.7.87" evidence="3"/>
<reference evidence="14" key="1">
    <citation type="journal article" date="2019" name="bioRxiv">
        <title>Genome diversification in globally distributed novel marine Proteobacteria is linked to environmental adaptation.</title>
        <authorList>
            <person name="Zhou Z."/>
            <person name="Tran P.Q."/>
            <person name="Kieft K."/>
            <person name="Anantharaman K."/>
        </authorList>
    </citation>
    <scope>NUCLEOTIDE SEQUENCE [LARGE SCALE GENOMIC DNA]</scope>
</reference>
<dbReference type="GO" id="GO:0005737">
    <property type="term" value="C:cytoplasm"/>
    <property type="evidence" value="ECO:0007669"/>
    <property type="project" value="UniProtKB-SubCell"/>
</dbReference>
<evidence type="ECO:0000256" key="7">
    <source>
        <dbReference type="ARBA" id="ARBA00022695"/>
    </source>
</evidence>
<dbReference type="PANTHER" id="PTHR17490">
    <property type="entry name" value="SUA5"/>
    <property type="match status" value="1"/>
</dbReference>
<dbReference type="GO" id="GO:0003725">
    <property type="term" value="F:double-stranded RNA binding"/>
    <property type="evidence" value="ECO:0007669"/>
    <property type="project" value="InterPro"/>
</dbReference>
<evidence type="ECO:0000256" key="6">
    <source>
        <dbReference type="ARBA" id="ARBA00022694"/>
    </source>
</evidence>
<keyword evidence="4" id="KW-0963">Cytoplasm</keyword>
<keyword evidence="9" id="KW-0067">ATP-binding</keyword>
<dbReference type="GO" id="GO:0006450">
    <property type="term" value="P:regulation of translational fidelity"/>
    <property type="evidence" value="ECO:0007669"/>
    <property type="project" value="TreeGrafter"/>
</dbReference>
<dbReference type="InterPro" id="IPR006070">
    <property type="entry name" value="Sua5-like_dom"/>
</dbReference>
<accession>A0A7C8DDW6</accession>
<evidence type="ECO:0000256" key="3">
    <source>
        <dbReference type="ARBA" id="ARBA00012584"/>
    </source>
</evidence>
<dbReference type="GO" id="GO:0000049">
    <property type="term" value="F:tRNA binding"/>
    <property type="evidence" value="ECO:0007669"/>
    <property type="project" value="TreeGrafter"/>
</dbReference>
<dbReference type="InterPro" id="IPR017945">
    <property type="entry name" value="DHBP_synth_RibB-like_a/b_dom"/>
</dbReference>
<dbReference type="GO" id="GO:0061710">
    <property type="term" value="F:L-threonylcarbamoyladenylate synthase"/>
    <property type="evidence" value="ECO:0007669"/>
    <property type="project" value="UniProtKB-EC"/>
</dbReference>
<evidence type="ECO:0000256" key="4">
    <source>
        <dbReference type="ARBA" id="ARBA00022490"/>
    </source>
</evidence>
<keyword evidence="8" id="KW-0547">Nucleotide-binding</keyword>
<evidence type="ECO:0000259" key="12">
    <source>
        <dbReference type="PROSITE" id="PS51163"/>
    </source>
</evidence>
<organism evidence="13 14">
    <name type="scientific">Marine Group III euryarchaeote</name>
    <dbReference type="NCBI Taxonomy" id="2173149"/>
    <lineage>
        <taxon>Archaea</taxon>
        <taxon>Methanobacteriati</taxon>
        <taxon>Thermoplasmatota</taxon>
        <taxon>Thermoplasmata</taxon>
        <taxon>Candidatus Thermoprofundales</taxon>
    </lineage>
</organism>
<evidence type="ECO:0000256" key="8">
    <source>
        <dbReference type="ARBA" id="ARBA00022741"/>
    </source>
</evidence>
<dbReference type="GO" id="GO:0008033">
    <property type="term" value="P:tRNA processing"/>
    <property type="evidence" value="ECO:0007669"/>
    <property type="project" value="UniProtKB-KW"/>
</dbReference>
<evidence type="ECO:0000256" key="10">
    <source>
        <dbReference type="ARBA" id="ARBA00029774"/>
    </source>
</evidence>
<proteinExistence type="inferred from homology"/>
<comment type="similarity">
    <text evidence="2">Belongs to the SUA5 family.</text>
</comment>
<dbReference type="EMBL" id="DUAV01000034">
    <property type="protein sequence ID" value="HIG63967.1"/>
    <property type="molecule type" value="Genomic_DNA"/>
</dbReference>
<evidence type="ECO:0000256" key="11">
    <source>
        <dbReference type="ARBA" id="ARBA00048366"/>
    </source>
</evidence>
<dbReference type="PROSITE" id="PS51163">
    <property type="entry name" value="YRDC"/>
    <property type="match status" value="1"/>
</dbReference>
<comment type="caution">
    <text evidence="13">The sequence shown here is derived from an EMBL/GenBank/DDBJ whole genome shotgun (WGS) entry which is preliminary data.</text>
</comment>
<dbReference type="GO" id="GO:0005524">
    <property type="term" value="F:ATP binding"/>
    <property type="evidence" value="ECO:0007669"/>
    <property type="project" value="UniProtKB-KW"/>
</dbReference>
<comment type="catalytic activity">
    <reaction evidence="11">
        <text>L-threonine + hydrogencarbonate + ATP = L-threonylcarbamoyladenylate + diphosphate + H2O</text>
        <dbReference type="Rhea" id="RHEA:36407"/>
        <dbReference type="ChEBI" id="CHEBI:15377"/>
        <dbReference type="ChEBI" id="CHEBI:17544"/>
        <dbReference type="ChEBI" id="CHEBI:30616"/>
        <dbReference type="ChEBI" id="CHEBI:33019"/>
        <dbReference type="ChEBI" id="CHEBI:57926"/>
        <dbReference type="ChEBI" id="CHEBI:73682"/>
        <dbReference type="EC" id="2.7.7.87"/>
    </reaction>
</comment>
<dbReference type="AlphaFoldDB" id="A0A7C8DDW6"/>
<evidence type="ECO:0000313" key="13">
    <source>
        <dbReference type="EMBL" id="HIG63967.1"/>
    </source>
</evidence>
<keyword evidence="5" id="KW-0808">Transferase</keyword>
<evidence type="ECO:0000256" key="2">
    <source>
        <dbReference type="ARBA" id="ARBA00007663"/>
    </source>
</evidence>
<gene>
    <name evidence="13" type="ORF">EYQ16_05590</name>
</gene>
<evidence type="ECO:0000313" key="14">
    <source>
        <dbReference type="Proteomes" id="UP000589516"/>
    </source>
</evidence>
<keyword evidence="7" id="KW-0548">Nucleotidyltransferase</keyword>
<dbReference type="NCBIfam" id="TIGR00057">
    <property type="entry name" value="L-threonylcarbamoyladenylate synthase"/>
    <property type="match status" value="1"/>
</dbReference>
<protein>
    <recommendedName>
        <fullName evidence="10">L-threonylcarbamoyladenylate synthase</fullName>
        <ecNumber evidence="3">2.7.7.87</ecNumber>
    </recommendedName>
    <alternativeName>
        <fullName evidence="10">L-threonylcarbamoyladenylate synthase</fullName>
    </alternativeName>
</protein>
<dbReference type="Proteomes" id="UP000589516">
    <property type="component" value="Unassembled WGS sequence"/>
</dbReference>